<dbReference type="EMBL" id="DYZA01000125">
    <property type="protein sequence ID" value="HJD97258.1"/>
    <property type="molecule type" value="Genomic_DNA"/>
</dbReference>
<reference evidence="2" key="2">
    <citation type="submission" date="2021-09" db="EMBL/GenBank/DDBJ databases">
        <authorList>
            <person name="Gilroy R."/>
        </authorList>
    </citation>
    <scope>NUCLEOTIDE SEQUENCE</scope>
    <source>
        <strain evidence="2">ChiGjej2B2-19336</strain>
    </source>
</reference>
<organism evidence="2 3">
    <name type="scientific">Mailhella massiliensis</name>
    <dbReference type="NCBI Taxonomy" id="1903261"/>
    <lineage>
        <taxon>Bacteria</taxon>
        <taxon>Pseudomonadati</taxon>
        <taxon>Thermodesulfobacteriota</taxon>
        <taxon>Desulfovibrionia</taxon>
        <taxon>Desulfovibrionales</taxon>
        <taxon>Desulfovibrionaceae</taxon>
        <taxon>Mailhella</taxon>
    </lineage>
</organism>
<protein>
    <submittedName>
        <fullName evidence="2">Uncharacterized protein</fullName>
    </submittedName>
</protein>
<evidence type="ECO:0000256" key="1">
    <source>
        <dbReference type="SAM" id="MobiDB-lite"/>
    </source>
</evidence>
<evidence type="ECO:0000313" key="2">
    <source>
        <dbReference type="EMBL" id="HJD97258.1"/>
    </source>
</evidence>
<evidence type="ECO:0000313" key="3">
    <source>
        <dbReference type="Proteomes" id="UP000698963"/>
    </source>
</evidence>
<name>A0A921AWV7_9BACT</name>
<reference evidence="2" key="1">
    <citation type="journal article" date="2021" name="PeerJ">
        <title>Extensive microbial diversity within the chicken gut microbiome revealed by metagenomics and culture.</title>
        <authorList>
            <person name="Gilroy R."/>
            <person name="Ravi A."/>
            <person name="Getino M."/>
            <person name="Pursley I."/>
            <person name="Horton D.L."/>
            <person name="Alikhan N.F."/>
            <person name="Baker D."/>
            <person name="Gharbi K."/>
            <person name="Hall N."/>
            <person name="Watson M."/>
            <person name="Adriaenssens E.M."/>
            <person name="Foster-Nyarko E."/>
            <person name="Jarju S."/>
            <person name="Secka A."/>
            <person name="Antonio M."/>
            <person name="Oren A."/>
            <person name="Chaudhuri R.R."/>
            <person name="La Ragione R."/>
            <person name="Hildebrand F."/>
            <person name="Pallen M.J."/>
        </authorList>
    </citation>
    <scope>NUCLEOTIDE SEQUENCE</scope>
    <source>
        <strain evidence="2">ChiGjej2B2-19336</strain>
    </source>
</reference>
<dbReference type="Proteomes" id="UP000698963">
    <property type="component" value="Unassembled WGS sequence"/>
</dbReference>
<sequence length="76" mass="8058">MEAWAALVAALLEAGLRLLERLDEKRAADFRRRVASDGAGVLISQLNPGGASAPAGADEPSACDVGRDARRVDERR</sequence>
<comment type="caution">
    <text evidence="2">The sequence shown here is derived from an EMBL/GenBank/DDBJ whole genome shotgun (WGS) entry which is preliminary data.</text>
</comment>
<accession>A0A921AWV7</accession>
<proteinExistence type="predicted"/>
<feature type="compositionally biased region" description="Basic and acidic residues" evidence="1">
    <location>
        <begin position="65"/>
        <end position="76"/>
    </location>
</feature>
<dbReference type="RefSeq" id="WP_304122216.1">
    <property type="nucleotide sequence ID" value="NZ_DYZA01000125.1"/>
</dbReference>
<gene>
    <name evidence="2" type="ORF">K8W16_06400</name>
</gene>
<feature type="region of interest" description="Disordered" evidence="1">
    <location>
        <begin position="47"/>
        <end position="76"/>
    </location>
</feature>
<dbReference type="AlphaFoldDB" id="A0A921AWV7"/>